<keyword evidence="3" id="KW-1185">Reference proteome</keyword>
<proteinExistence type="predicted"/>
<reference evidence="1 3" key="1">
    <citation type="journal article" date="2014" name="Nat. Genet.">
        <title>Genome and transcriptome of the porcine whipworm Trichuris suis.</title>
        <authorList>
            <person name="Jex A.R."/>
            <person name="Nejsum P."/>
            <person name="Schwarz E.M."/>
            <person name="Hu L."/>
            <person name="Young N.D."/>
            <person name="Hall R.S."/>
            <person name="Korhonen P.K."/>
            <person name="Liao S."/>
            <person name="Thamsborg S."/>
            <person name="Xia J."/>
            <person name="Xu P."/>
            <person name="Wang S."/>
            <person name="Scheerlinck J.P."/>
            <person name="Hofmann A."/>
            <person name="Sternberg P.W."/>
            <person name="Wang J."/>
            <person name="Gasser R.B."/>
        </authorList>
    </citation>
    <scope>NUCLEOTIDE SEQUENCE [LARGE SCALE GENOMIC DNA]</scope>
    <source>
        <strain evidence="2">DCEP-RM93F</strain>
        <strain evidence="1">DCEP-RM93M</strain>
    </source>
</reference>
<organism evidence="1 3">
    <name type="scientific">Trichuris suis</name>
    <name type="common">pig whipworm</name>
    <dbReference type="NCBI Taxonomy" id="68888"/>
    <lineage>
        <taxon>Eukaryota</taxon>
        <taxon>Metazoa</taxon>
        <taxon>Ecdysozoa</taxon>
        <taxon>Nematoda</taxon>
        <taxon>Enoplea</taxon>
        <taxon>Dorylaimia</taxon>
        <taxon>Trichinellida</taxon>
        <taxon>Trichuridae</taxon>
        <taxon>Trichuris</taxon>
    </lineage>
</organism>
<evidence type="ECO:0000313" key="1">
    <source>
        <dbReference type="EMBL" id="KFD56420.1"/>
    </source>
</evidence>
<dbReference type="Proteomes" id="UP000030758">
    <property type="component" value="Unassembled WGS sequence"/>
</dbReference>
<gene>
    <name evidence="1" type="ORF">M513_02524</name>
    <name evidence="2" type="ORF">M514_02524</name>
</gene>
<dbReference type="EMBL" id="KL367484">
    <property type="protein sequence ID" value="KFD70948.1"/>
    <property type="molecule type" value="Genomic_DNA"/>
</dbReference>
<protein>
    <submittedName>
        <fullName evidence="1">Uncharacterized protein</fullName>
    </submittedName>
</protein>
<sequence>MERFLIQWIDGYDNRRVQLIPLSTQVEMALIVKATCESHRGNGGSTVLSSTPPQVYSGDTCRAICALFSLRCGCAVLLFWLGRDTIARKVLRAEQPIFRASLSALLFRFSLSLSQDIRKV</sequence>
<evidence type="ECO:0000313" key="3">
    <source>
        <dbReference type="Proteomes" id="UP000030764"/>
    </source>
</evidence>
<dbReference type="Proteomes" id="UP000030764">
    <property type="component" value="Unassembled WGS sequence"/>
</dbReference>
<dbReference type="AlphaFoldDB" id="A0A085MGS4"/>
<name>A0A085MGS4_9BILA</name>
<dbReference type="EMBL" id="KL363193">
    <property type="protein sequence ID" value="KFD56420.1"/>
    <property type="molecule type" value="Genomic_DNA"/>
</dbReference>
<accession>A0A085MGS4</accession>
<evidence type="ECO:0000313" key="2">
    <source>
        <dbReference type="EMBL" id="KFD70948.1"/>
    </source>
</evidence>